<organism evidence="1">
    <name type="scientific">marine sediment metagenome</name>
    <dbReference type="NCBI Taxonomy" id="412755"/>
    <lineage>
        <taxon>unclassified sequences</taxon>
        <taxon>metagenomes</taxon>
        <taxon>ecological metagenomes</taxon>
    </lineage>
</organism>
<reference evidence="1" key="1">
    <citation type="journal article" date="2014" name="Front. Microbiol.">
        <title>High frequency of phylogenetically diverse reductive dehalogenase-homologous genes in deep subseafloor sedimentary metagenomes.</title>
        <authorList>
            <person name="Kawai M."/>
            <person name="Futagami T."/>
            <person name="Toyoda A."/>
            <person name="Takaki Y."/>
            <person name="Nishi S."/>
            <person name="Hori S."/>
            <person name="Arai W."/>
            <person name="Tsubouchi T."/>
            <person name="Morono Y."/>
            <person name="Uchiyama I."/>
            <person name="Ito T."/>
            <person name="Fujiyama A."/>
            <person name="Inagaki F."/>
            <person name="Takami H."/>
        </authorList>
    </citation>
    <scope>NUCLEOTIDE SEQUENCE</scope>
    <source>
        <strain evidence="1">Expedition CK06-06</strain>
    </source>
</reference>
<protein>
    <submittedName>
        <fullName evidence="1">Uncharacterized protein</fullName>
    </submittedName>
</protein>
<dbReference type="AlphaFoldDB" id="X0SY90"/>
<feature type="non-terminal residue" evidence="1">
    <location>
        <position position="1"/>
    </location>
</feature>
<name>X0SY90_9ZZZZ</name>
<gene>
    <name evidence="1" type="ORF">S01H1_07402</name>
</gene>
<sequence>GGVQTWLYKAKYKRILYNVESWKKSWNANNELDWLERFRANGKKKLGFLDRTVCTIRPRPGESEIGSKAYVKEDEDAS</sequence>
<evidence type="ECO:0000313" key="1">
    <source>
        <dbReference type="EMBL" id="GAF68780.1"/>
    </source>
</evidence>
<accession>X0SY90</accession>
<dbReference type="EMBL" id="BARS01003818">
    <property type="protein sequence ID" value="GAF68780.1"/>
    <property type="molecule type" value="Genomic_DNA"/>
</dbReference>
<comment type="caution">
    <text evidence="1">The sequence shown here is derived from an EMBL/GenBank/DDBJ whole genome shotgun (WGS) entry which is preliminary data.</text>
</comment>
<proteinExistence type="predicted"/>